<keyword evidence="2" id="KW-1185">Reference proteome</keyword>
<protein>
    <submittedName>
        <fullName evidence="1">DUF1569 domain-containing protein</fullName>
    </submittedName>
</protein>
<gene>
    <name evidence="1" type="ORF">ACFS5N_15805</name>
</gene>
<dbReference type="Pfam" id="PF07606">
    <property type="entry name" value="DUF1569"/>
    <property type="match status" value="1"/>
</dbReference>
<proteinExistence type="predicted"/>
<organism evidence="1 2">
    <name type="scientific">Mucilaginibacter ximonensis</name>
    <dbReference type="NCBI Taxonomy" id="538021"/>
    <lineage>
        <taxon>Bacteria</taxon>
        <taxon>Pseudomonadati</taxon>
        <taxon>Bacteroidota</taxon>
        <taxon>Sphingobacteriia</taxon>
        <taxon>Sphingobacteriales</taxon>
        <taxon>Sphingobacteriaceae</taxon>
        <taxon>Mucilaginibacter</taxon>
    </lineage>
</organism>
<comment type="caution">
    <text evidence="1">The sequence shown here is derived from an EMBL/GenBank/DDBJ whole genome shotgun (WGS) entry which is preliminary data.</text>
</comment>
<dbReference type="Proteomes" id="UP001597557">
    <property type="component" value="Unassembled WGS sequence"/>
</dbReference>
<evidence type="ECO:0000313" key="1">
    <source>
        <dbReference type="EMBL" id="MFD2873947.1"/>
    </source>
</evidence>
<evidence type="ECO:0000313" key="2">
    <source>
        <dbReference type="Proteomes" id="UP001597557"/>
    </source>
</evidence>
<dbReference type="EMBL" id="JBHUPD010000003">
    <property type="protein sequence ID" value="MFD2873947.1"/>
    <property type="molecule type" value="Genomic_DNA"/>
</dbReference>
<reference evidence="2" key="1">
    <citation type="journal article" date="2019" name="Int. J. Syst. Evol. Microbiol.">
        <title>The Global Catalogue of Microorganisms (GCM) 10K type strain sequencing project: providing services to taxonomists for standard genome sequencing and annotation.</title>
        <authorList>
            <consortium name="The Broad Institute Genomics Platform"/>
            <consortium name="The Broad Institute Genome Sequencing Center for Infectious Disease"/>
            <person name="Wu L."/>
            <person name="Ma J."/>
        </authorList>
    </citation>
    <scope>NUCLEOTIDE SEQUENCE [LARGE SCALE GENOMIC DNA]</scope>
    <source>
        <strain evidence="2">KCTC 22437</strain>
    </source>
</reference>
<accession>A0ABW5YGJ0</accession>
<name>A0ABW5YGJ0_9SPHI</name>
<dbReference type="RefSeq" id="WP_377187668.1">
    <property type="nucleotide sequence ID" value="NZ_JBHUPD010000003.1"/>
</dbReference>
<dbReference type="InterPro" id="IPR034660">
    <property type="entry name" value="DinB/YfiT-like"/>
</dbReference>
<sequence length="149" mass="17321">MKSIFNADDNAELVARVNQLCPYTKALWGKMDVAQMMTHCTAAMNIAFGLTKCRRHWIGVLFGNIAKRRVLKTKDMDHHIPAFIAMRVEHSCNFEEAKEKFLQIIRTALEKGEAGLVKFPHPYFHKFKAGEWCQLNWKHLDHHLRQFGV</sequence>
<dbReference type="Gene3D" id="1.20.120.450">
    <property type="entry name" value="dinb family like domain"/>
    <property type="match status" value="1"/>
</dbReference>
<dbReference type="InterPro" id="IPR011463">
    <property type="entry name" value="DUF1569"/>
</dbReference>